<keyword evidence="2" id="KW-0808">Transferase</keyword>
<reference evidence="2" key="1">
    <citation type="submission" date="2023-06" db="EMBL/GenBank/DDBJ databases">
        <title>Cytophagales bacterium Strain LB-30, isolated from soil.</title>
        <authorList>
            <person name="Liu B."/>
        </authorList>
    </citation>
    <scope>NUCLEOTIDE SEQUENCE</scope>
    <source>
        <strain evidence="2">LB-30</strain>
    </source>
</reference>
<proteinExistence type="predicted"/>
<keyword evidence="3" id="KW-1185">Reference proteome</keyword>
<dbReference type="GO" id="GO:0016740">
    <property type="term" value="F:transferase activity"/>
    <property type="evidence" value="ECO:0007669"/>
    <property type="project" value="UniProtKB-KW"/>
</dbReference>
<dbReference type="SUPFAM" id="SSF53756">
    <property type="entry name" value="UDP-Glycosyltransferase/glycogen phosphorylase"/>
    <property type="match status" value="1"/>
</dbReference>
<dbReference type="Gene3D" id="3.40.50.2000">
    <property type="entry name" value="Glycogen Phosphorylase B"/>
    <property type="match status" value="2"/>
</dbReference>
<dbReference type="RefSeq" id="WP_320003439.1">
    <property type="nucleotide sequence ID" value="NZ_JAUHJS010000002.1"/>
</dbReference>
<accession>A0ABT8F3C5</accession>
<feature type="domain" description="Glycosyltransferase subfamily 4-like N-terminal" evidence="1">
    <location>
        <begin position="126"/>
        <end position="225"/>
    </location>
</feature>
<evidence type="ECO:0000313" key="2">
    <source>
        <dbReference type="EMBL" id="MDN4164915.1"/>
    </source>
</evidence>
<dbReference type="Pfam" id="PF13579">
    <property type="entry name" value="Glyco_trans_4_4"/>
    <property type="match status" value="1"/>
</dbReference>
<gene>
    <name evidence="2" type="ORF">QWY31_05345</name>
</gene>
<sequence>MKKVLLITYYWPPSGGVGVQRWLKFIKYLPEFGWEPMVYTPENPDFSIRDEQLLQEVSPDLEVLKLPIWEPFSLFNQLTGNKNKDNIKQGVVLEKAKMGWKEKLSIWIRGNIFIPDPRVFWLRPSVRFLEDIIQSNGIQAVITTGPPHSMHLIGRALKRRTGVVWLADFRDPWSEWDLLDKLFVGKLARGIHQRLERSVLKEADAVSTVTKQLTEALQKLGGKRVDHLTNGVDIDGIQDSIQRVDSPEKFSICYFGLLNEMRNPPELWEAIEELLKENPEWKKDWSLLIGGIVSESILARLQQSDTLRTVLDYRGYMAHSEVMQESAKSAIQLLLLNNTENARWIIPVKLYEYLATGRPILMLGPEASDAGDVLRNLDAGQVIARGQKETLKKYLSQCYQNYLSGNLPAKSFDLTPYSRKHTTRQLAELLDNLIHE</sequence>
<organism evidence="2 3">
    <name type="scientific">Shiella aurantiaca</name>
    <dbReference type="NCBI Taxonomy" id="3058365"/>
    <lineage>
        <taxon>Bacteria</taxon>
        <taxon>Pseudomonadati</taxon>
        <taxon>Bacteroidota</taxon>
        <taxon>Cytophagia</taxon>
        <taxon>Cytophagales</taxon>
        <taxon>Shiellaceae</taxon>
        <taxon>Shiella</taxon>
    </lineage>
</organism>
<dbReference type="EMBL" id="JAUHJS010000002">
    <property type="protein sequence ID" value="MDN4164915.1"/>
    <property type="molecule type" value="Genomic_DNA"/>
</dbReference>
<protein>
    <submittedName>
        <fullName evidence="2">Glycosyl transferase</fullName>
    </submittedName>
</protein>
<evidence type="ECO:0000259" key="1">
    <source>
        <dbReference type="Pfam" id="PF13579"/>
    </source>
</evidence>
<comment type="caution">
    <text evidence="2">The sequence shown here is derived from an EMBL/GenBank/DDBJ whole genome shotgun (WGS) entry which is preliminary data.</text>
</comment>
<dbReference type="InterPro" id="IPR028098">
    <property type="entry name" value="Glyco_trans_4-like_N"/>
</dbReference>
<evidence type="ECO:0000313" key="3">
    <source>
        <dbReference type="Proteomes" id="UP001168552"/>
    </source>
</evidence>
<dbReference type="Proteomes" id="UP001168552">
    <property type="component" value="Unassembled WGS sequence"/>
</dbReference>
<name>A0ABT8F3C5_9BACT</name>